<keyword evidence="2" id="KW-1185">Reference proteome</keyword>
<accession>A0AAW8BB94</accession>
<evidence type="ECO:0000313" key="1">
    <source>
        <dbReference type="EMBL" id="MDP1521413.1"/>
    </source>
</evidence>
<dbReference type="EMBL" id="JAUUUU010000007">
    <property type="protein sequence ID" value="MDP1521413.1"/>
    <property type="molecule type" value="Genomic_DNA"/>
</dbReference>
<dbReference type="Gene3D" id="2.40.160.10">
    <property type="entry name" value="Porin"/>
    <property type="match status" value="1"/>
</dbReference>
<dbReference type="SUPFAM" id="SSF56935">
    <property type="entry name" value="Porins"/>
    <property type="match status" value="1"/>
</dbReference>
<comment type="caution">
    <text evidence="1">The sequence shown here is derived from an EMBL/GenBank/DDBJ whole genome shotgun (WGS) entry which is preliminary data.</text>
</comment>
<evidence type="ECO:0000313" key="2">
    <source>
        <dbReference type="Proteomes" id="UP001178354"/>
    </source>
</evidence>
<reference evidence="1" key="2">
    <citation type="submission" date="2023-08" db="EMBL/GenBank/DDBJ databases">
        <authorList>
            <person name="Luo J."/>
        </authorList>
    </citation>
    <scope>NUCLEOTIDE SEQUENCE</scope>
    <source>
        <strain evidence="1">DSM 25064</strain>
    </source>
</reference>
<name>A0AAW8BB94_9GAMM</name>
<gene>
    <name evidence="1" type="ORF">Q8A57_10575</name>
</gene>
<dbReference type="AlphaFoldDB" id="A0AAW8BB94"/>
<sequence length="388" mass="42826">MLNTVTGVFARQNYTAGLLQLFLALLLIFVASPSSAGLKLEHSDTLWISVGGGTRLQQTSRNNDADGSDEFTINSLRTYWAGQLHEYVKWSINTEKYEGDSVMMIDAILQFELDPAFKLWVGRTLVPTDRPGLNGPYTGMSWNQYRQPLFPADYDGPAGRLGRSEGAVVFGQLDKLQYLAGIFEGTDDYGNDDDNLLYAARFAYNFKNVEPLVGYYTAATHFGKAGDILTAAVTVQSQKDSSGSEIDPGDFFGYAFDVFSETVLDNNAVLTLETGYKNMDGDRTWASPPTDGLEECFCLFEGDSYYATAGYLFAKKIGPGQFQPYARYMKNDPVDADTSDTTEWGLNYVINGYKATVNLHYVTGDANALGYPGNDTDIVSMGVILQYY</sequence>
<reference evidence="1" key="1">
    <citation type="journal article" date="2010" name="Int. J. Syst. Evol. Microbiol.">
        <title>Porticoccus litoralis gen. nov., sp. nov., a gammaproteobacterium isolated from the Yellow Sea.</title>
        <authorList>
            <person name="Oh H.M."/>
            <person name="Kim H."/>
            <person name="Kim K.M."/>
            <person name="Min G.S."/>
            <person name="Cho J.C."/>
        </authorList>
    </citation>
    <scope>NUCLEOTIDE SEQUENCE</scope>
    <source>
        <strain evidence="1">DSM 25064</strain>
    </source>
</reference>
<dbReference type="InterPro" id="IPR023614">
    <property type="entry name" value="Porin_dom_sf"/>
</dbReference>
<dbReference type="RefSeq" id="WP_305171078.1">
    <property type="nucleotide sequence ID" value="NZ_JAUUUU010000007.1"/>
</dbReference>
<organism evidence="1 2">
    <name type="scientific">Porticoccus litoralis</name>
    <dbReference type="NCBI Taxonomy" id="434086"/>
    <lineage>
        <taxon>Bacteria</taxon>
        <taxon>Pseudomonadati</taxon>
        <taxon>Pseudomonadota</taxon>
        <taxon>Gammaproteobacteria</taxon>
        <taxon>Cellvibrionales</taxon>
        <taxon>Porticoccaceae</taxon>
        <taxon>Porticoccus</taxon>
    </lineage>
</organism>
<evidence type="ECO:0008006" key="3">
    <source>
        <dbReference type="Google" id="ProtNLM"/>
    </source>
</evidence>
<dbReference type="Proteomes" id="UP001178354">
    <property type="component" value="Unassembled WGS sequence"/>
</dbReference>
<protein>
    <recommendedName>
        <fullName evidence="3">Porin</fullName>
    </recommendedName>
</protein>
<proteinExistence type="predicted"/>